<dbReference type="InterPro" id="IPR014710">
    <property type="entry name" value="RmlC-like_jellyroll"/>
</dbReference>
<dbReference type="Gene3D" id="2.60.120.10">
    <property type="entry name" value="Jelly Rolls"/>
    <property type="match status" value="1"/>
</dbReference>
<organism evidence="14 15">
    <name type="scientific">Zymoseptoria tritici (strain ST99CH_3D7)</name>
    <dbReference type="NCBI Taxonomy" id="1276538"/>
    <lineage>
        <taxon>Eukaryota</taxon>
        <taxon>Fungi</taxon>
        <taxon>Dikarya</taxon>
        <taxon>Ascomycota</taxon>
        <taxon>Pezizomycotina</taxon>
        <taxon>Dothideomycetes</taxon>
        <taxon>Dothideomycetidae</taxon>
        <taxon>Mycosphaerellales</taxon>
        <taxon>Mycosphaerellaceae</taxon>
        <taxon>Zymoseptoria</taxon>
    </lineage>
</organism>
<evidence type="ECO:0000256" key="4">
    <source>
        <dbReference type="ARBA" id="ARBA00022723"/>
    </source>
</evidence>
<evidence type="ECO:0000256" key="6">
    <source>
        <dbReference type="ARBA" id="ARBA00022964"/>
    </source>
</evidence>
<feature type="compositionally biased region" description="Basic and acidic residues" evidence="13">
    <location>
        <begin position="9"/>
        <end position="21"/>
    </location>
</feature>
<dbReference type="FunFam" id="2.60.120.10:FF:000189">
    <property type="entry name" value="Cysteine dioxygenase"/>
    <property type="match status" value="1"/>
</dbReference>
<dbReference type="STRING" id="1276538.A0A1X7RF75"/>
<dbReference type="InterPro" id="IPR011051">
    <property type="entry name" value="RmlC_Cupin_sf"/>
</dbReference>
<feature type="region of interest" description="Disordered" evidence="13">
    <location>
        <begin position="1"/>
        <end position="23"/>
    </location>
</feature>
<proteinExistence type="inferred from homology"/>
<evidence type="ECO:0000256" key="5">
    <source>
        <dbReference type="ARBA" id="ARBA00022784"/>
    </source>
</evidence>
<dbReference type="SUPFAM" id="SSF51182">
    <property type="entry name" value="RmlC-like cupins"/>
    <property type="match status" value="1"/>
</dbReference>
<dbReference type="GO" id="GO:0017172">
    <property type="term" value="F:cysteine dioxygenase activity"/>
    <property type="evidence" value="ECO:0007669"/>
    <property type="project" value="UniProtKB-UniRule"/>
</dbReference>
<name>A0A1X7RF75_ZYMT9</name>
<dbReference type="GO" id="GO:0019448">
    <property type="term" value="P:L-cysteine catabolic process"/>
    <property type="evidence" value="ECO:0007669"/>
    <property type="project" value="TreeGrafter"/>
</dbReference>
<comment type="similarity">
    <text evidence="2 12">Belongs to the cysteine dioxygenase family.</text>
</comment>
<evidence type="ECO:0000256" key="11">
    <source>
        <dbReference type="PIRSR" id="PIRSR610300-51"/>
    </source>
</evidence>
<evidence type="ECO:0000256" key="13">
    <source>
        <dbReference type="SAM" id="MobiDB-lite"/>
    </source>
</evidence>
<comment type="catalytic activity">
    <reaction evidence="1 12">
        <text>L-cysteine + O2 = 3-sulfino-L-alanine + H(+)</text>
        <dbReference type="Rhea" id="RHEA:20441"/>
        <dbReference type="ChEBI" id="CHEBI:15378"/>
        <dbReference type="ChEBI" id="CHEBI:15379"/>
        <dbReference type="ChEBI" id="CHEBI:35235"/>
        <dbReference type="ChEBI" id="CHEBI:61085"/>
        <dbReference type="EC" id="1.13.11.20"/>
    </reaction>
</comment>
<evidence type="ECO:0000256" key="12">
    <source>
        <dbReference type="RuleBase" id="RU366010"/>
    </source>
</evidence>
<reference evidence="14 15" key="1">
    <citation type="submission" date="2016-06" db="EMBL/GenBank/DDBJ databases">
        <authorList>
            <person name="Kjaerup R.B."/>
            <person name="Dalgaard T.S."/>
            <person name="Juul-Madsen H.R."/>
        </authorList>
    </citation>
    <scope>NUCLEOTIDE SEQUENCE [LARGE SCALE GENOMIC DNA]</scope>
</reference>
<gene>
    <name evidence="14" type="ORF">ZT3D7_G802</name>
</gene>
<evidence type="ECO:0000256" key="7">
    <source>
        <dbReference type="ARBA" id="ARBA00023002"/>
    </source>
</evidence>
<dbReference type="GO" id="GO:0008198">
    <property type="term" value="F:ferrous iron binding"/>
    <property type="evidence" value="ECO:0007669"/>
    <property type="project" value="TreeGrafter"/>
</dbReference>
<evidence type="ECO:0000256" key="3">
    <source>
        <dbReference type="ARBA" id="ARBA00013133"/>
    </source>
</evidence>
<keyword evidence="6 12" id="KW-0223">Dioxygenase</keyword>
<evidence type="ECO:0000256" key="1">
    <source>
        <dbReference type="ARBA" id="ARBA00000629"/>
    </source>
</evidence>
<evidence type="ECO:0000313" key="14">
    <source>
        <dbReference type="EMBL" id="SMQ45657.1"/>
    </source>
</evidence>
<dbReference type="AlphaFoldDB" id="A0A1X7RF75"/>
<dbReference type="PANTHER" id="PTHR12918:SF1">
    <property type="entry name" value="CYSTEINE DIOXYGENASE TYPE 1"/>
    <property type="match status" value="1"/>
</dbReference>
<keyword evidence="4 11" id="KW-0479">Metal-binding</keyword>
<feature type="cross-link" description="3'-(S-cysteinyl)-tyrosine (Cys-Tyr)" evidence="10">
    <location>
        <begin position="121"/>
        <end position="217"/>
    </location>
</feature>
<dbReference type="EC" id="1.13.11.20" evidence="3 12"/>
<feature type="binding site" evidence="11">
    <location>
        <position position="200"/>
    </location>
    <ligand>
        <name>Fe cation</name>
        <dbReference type="ChEBI" id="CHEBI:24875"/>
        <note>catalytic</note>
    </ligand>
</feature>
<feature type="binding site" evidence="11">
    <location>
        <position position="114"/>
    </location>
    <ligand>
        <name>Fe cation</name>
        <dbReference type="ChEBI" id="CHEBI:24875"/>
        <note>catalytic</note>
    </ligand>
</feature>
<evidence type="ECO:0000256" key="9">
    <source>
        <dbReference type="ARBA" id="ARBA00070673"/>
    </source>
</evidence>
<dbReference type="EMBL" id="LT853692">
    <property type="protein sequence ID" value="SMQ45657.1"/>
    <property type="molecule type" value="Genomic_DNA"/>
</dbReference>
<evidence type="ECO:0000256" key="8">
    <source>
        <dbReference type="ARBA" id="ARBA00023004"/>
    </source>
</evidence>
<dbReference type="InterPro" id="IPR010300">
    <property type="entry name" value="CDO_1"/>
</dbReference>
<sequence>MDPSQDMSHAVEKPASIHDSARGSVEPEMLDDFHRLVQDVSTVLGPSNGIDSEGVDVEELKRLMSSYQSQEHDWDRYAFPDASRGYTRNLVSNINGKANLLLLVWTPGKGSPIHDHANAHCVMKILKGRLTETVYAWPCEDPANPTACATAADSAYPSTAHTCSSRRGSQGIGPAELEVTKETMYATDQVTYMSDSIGLHRIRNPSNEEFAVSLHLYTPPNAAKHGCHIFDPRTGQKSHVAQCHFYSEYGVKTA</sequence>
<evidence type="ECO:0000313" key="15">
    <source>
        <dbReference type="Proteomes" id="UP000215127"/>
    </source>
</evidence>
<keyword evidence="7 12" id="KW-0560">Oxidoreductase</keyword>
<feature type="binding site" evidence="11">
    <location>
        <position position="116"/>
    </location>
    <ligand>
        <name>Fe cation</name>
        <dbReference type="ChEBI" id="CHEBI:24875"/>
        <note>catalytic</note>
    </ligand>
</feature>
<evidence type="ECO:0000256" key="2">
    <source>
        <dbReference type="ARBA" id="ARBA00006622"/>
    </source>
</evidence>
<accession>A0A1X7RF75</accession>
<dbReference type="PANTHER" id="PTHR12918">
    <property type="entry name" value="CYSTEINE DIOXYGENASE"/>
    <property type="match status" value="1"/>
</dbReference>
<dbReference type="CDD" id="cd10548">
    <property type="entry name" value="cupin_CDO"/>
    <property type="match status" value="1"/>
</dbReference>
<evidence type="ECO:0000256" key="10">
    <source>
        <dbReference type="PIRSR" id="PIRSR610300-50"/>
    </source>
</evidence>
<keyword evidence="5 10" id="KW-0883">Thioether bond</keyword>
<keyword evidence="8 11" id="KW-0408">Iron</keyword>
<protein>
    <recommendedName>
        <fullName evidence="9 12">Cysteine dioxygenase</fullName>
        <ecNumber evidence="3 12">1.13.11.20</ecNumber>
    </recommendedName>
</protein>
<dbReference type="Pfam" id="PF05995">
    <property type="entry name" value="CDO_I"/>
    <property type="match status" value="1"/>
</dbReference>
<comment type="cofactor">
    <cofactor evidence="12">
        <name>Fe cation</name>
        <dbReference type="ChEBI" id="CHEBI:24875"/>
    </cofactor>
    <text evidence="12">Binds 1 Fe cation per subunit.</text>
</comment>
<keyword evidence="15" id="KW-1185">Reference proteome</keyword>
<dbReference type="Proteomes" id="UP000215127">
    <property type="component" value="Chromosome 1"/>
</dbReference>